<name>A0A3G2R4A4_9FIRM</name>
<gene>
    <name evidence="1" type="ORF">D2962_05960</name>
</gene>
<evidence type="ECO:0000313" key="2">
    <source>
        <dbReference type="Proteomes" id="UP000280960"/>
    </source>
</evidence>
<dbReference type="AlphaFoldDB" id="A0A3G2R4A4"/>
<sequence length="98" mass="11375">MFKVKSPTKKLKEICSKLGPDYSIKVIDAEQVIYRKINDNYELEVSGLNNSRKKMKAVIYLWQLKPGKVNLEVIENVTTFEFLESSLTSLVEKYRNSN</sequence>
<accession>A0A3G2R4A4</accession>
<keyword evidence="2" id="KW-1185">Reference proteome</keyword>
<protein>
    <submittedName>
        <fullName evidence="1">Uncharacterized protein</fullName>
    </submittedName>
</protein>
<dbReference type="RefSeq" id="WP_122014457.1">
    <property type="nucleotide sequence ID" value="NZ_CP033169.1"/>
</dbReference>
<dbReference type="EMBL" id="CP033169">
    <property type="protein sequence ID" value="AYO30222.1"/>
    <property type="molecule type" value="Genomic_DNA"/>
</dbReference>
<proteinExistence type="predicted"/>
<dbReference type="KEGG" id="bacg:D2962_05960"/>
<organism evidence="1 2">
    <name type="scientific">Biomaibacter acetigenes</name>
    <dbReference type="NCBI Taxonomy" id="2316383"/>
    <lineage>
        <taxon>Bacteria</taxon>
        <taxon>Bacillati</taxon>
        <taxon>Bacillota</taxon>
        <taxon>Clostridia</taxon>
        <taxon>Thermosediminibacterales</taxon>
        <taxon>Tepidanaerobacteraceae</taxon>
        <taxon>Biomaibacter</taxon>
    </lineage>
</organism>
<evidence type="ECO:0000313" key="1">
    <source>
        <dbReference type="EMBL" id="AYO30222.1"/>
    </source>
</evidence>
<reference evidence="1 2" key="1">
    <citation type="submission" date="2018-10" db="EMBL/GenBank/DDBJ databases">
        <authorList>
            <person name="Zhang X."/>
        </authorList>
    </citation>
    <scope>NUCLEOTIDE SEQUENCE [LARGE SCALE GENOMIC DNA]</scope>
    <source>
        <strain evidence="1 2">SK-G1</strain>
    </source>
</reference>
<dbReference type="Proteomes" id="UP000280960">
    <property type="component" value="Chromosome"/>
</dbReference>